<dbReference type="SMART" id="SM00481">
    <property type="entry name" value="POLIIIAc"/>
    <property type="match status" value="1"/>
</dbReference>
<evidence type="ECO:0000259" key="7">
    <source>
        <dbReference type="SMART" id="SM00481"/>
    </source>
</evidence>
<protein>
    <recommendedName>
        <fullName evidence="1">DNA-directed DNA polymerase</fullName>
        <ecNumber evidence="1">2.7.7.7</ecNumber>
    </recommendedName>
</protein>
<dbReference type="PANTHER" id="PTHR32294">
    <property type="entry name" value="DNA POLYMERASE III SUBUNIT ALPHA"/>
    <property type="match status" value="1"/>
</dbReference>
<dbReference type="RefSeq" id="WP_006688481.1">
    <property type="nucleotide sequence ID" value="NC_010503.1"/>
</dbReference>
<dbReference type="InterPro" id="IPR029460">
    <property type="entry name" value="DNAPol_HHH"/>
</dbReference>
<evidence type="ECO:0000256" key="5">
    <source>
        <dbReference type="ARBA" id="ARBA00022932"/>
    </source>
</evidence>
<dbReference type="InterPro" id="IPR011708">
    <property type="entry name" value="DNA_pol3_alpha_NTPase_dom"/>
</dbReference>
<dbReference type="KEGG" id="upa:UPA3_0433"/>
<dbReference type="EMBL" id="CP000942">
    <property type="protein sequence ID" value="ACA32965.1"/>
    <property type="molecule type" value="Genomic_DNA"/>
</dbReference>
<dbReference type="NCBIfam" id="NF004550">
    <property type="entry name" value="PRK05898.1"/>
    <property type="match status" value="1"/>
</dbReference>
<evidence type="ECO:0000256" key="6">
    <source>
        <dbReference type="ARBA" id="ARBA00049244"/>
    </source>
</evidence>
<organism evidence="8 9">
    <name type="scientific">Ureaplasma parvum serovar 3 (strain ATCC 27815 / 27 / NCTC 11736)</name>
    <dbReference type="NCBI Taxonomy" id="505682"/>
    <lineage>
        <taxon>Bacteria</taxon>
        <taxon>Bacillati</taxon>
        <taxon>Mycoplasmatota</taxon>
        <taxon>Mycoplasmoidales</taxon>
        <taxon>Mycoplasmoidaceae</taxon>
        <taxon>Ureaplasma</taxon>
    </lineage>
</organism>
<keyword evidence="3 8" id="KW-0548">Nucleotidyltransferase</keyword>
<dbReference type="HOGENOM" id="CLU_001600_0_1_14"/>
<reference evidence="8 9" key="1">
    <citation type="submission" date="2008-02" db="EMBL/GenBank/DDBJ databases">
        <title>Genome sequence of Ureaplasma parvum serovar 3.</title>
        <authorList>
            <person name="Methe B.A."/>
            <person name="Glass J."/>
            <person name="Waites K."/>
            <person name="Shrivastava S."/>
        </authorList>
    </citation>
    <scope>NUCLEOTIDE SEQUENCE [LARGE SCALE GENOMIC DNA]</scope>
    <source>
        <strain evidence="9">ATCC 27815 / 27 / NCTC 11736</strain>
    </source>
</reference>
<dbReference type="Pfam" id="PF07733">
    <property type="entry name" value="DNA_pol3_alpha"/>
    <property type="match status" value="1"/>
</dbReference>
<dbReference type="InterPro" id="IPR041931">
    <property type="entry name" value="DNA_pol3_alpha_thumb_dom"/>
</dbReference>
<dbReference type="InterPro" id="IPR004805">
    <property type="entry name" value="DnaE2/DnaE/PolC"/>
</dbReference>
<dbReference type="AlphaFoldDB" id="A0A2C9DYH6"/>
<keyword evidence="5" id="KW-0239">DNA-directed DNA polymerase</keyword>
<dbReference type="GO" id="GO:0006260">
    <property type="term" value="P:DNA replication"/>
    <property type="evidence" value="ECO:0007669"/>
    <property type="project" value="UniProtKB-KW"/>
</dbReference>
<dbReference type="Proteomes" id="UP000002162">
    <property type="component" value="Chromosome"/>
</dbReference>
<dbReference type="GO" id="GO:0003887">
    <property type="term" value="F:DNA-directed DNA polymerase activity"/>
    <property type="evidence" value="ECO:0007669"/>
    <property type="project" value="UniProtKB-KW"/>
</dbReference>
<feature type="domain" description="Polymerase/histidinol phosphatase N-terminal" evidence="7">
    <location>
        <begin position="3"/>
        <end position="70"/>
    </location>
</feature>
<evidence type="ECO:0000313" key="9">
    <source>
        <dbReference type="Proteomes" id="UP000002162"/>
    </source>
</evidence>
<sequence>MFINLNVHSHYSLLNSTLSIDDLIKYALDNKQPYVCLTDLNNMYGCIEFYDKAKAHNLTPIIGLEFEYQNATLVAYAKNYNGYLKLIKWSSWIMTSKEFEIQDDFDDLIIVCKKGTIVFKSPNFYQTHDQNAPNAIALQSVFYANKNDKIVFLAMLAIKNDLKLEDFKNCCDFDNNHFLNDNLAQSFFSPIALNNLNKVLNELKVQIHDLPINIPVYDKQNSIISSEILKQLCISGLKKRLNANDGQVNKIYVQRLKYELDVINEKQFDDYFLIVYDFINFAKSNGIIVGPGRGSAAGSLVAYCLHITDIDPIKHNLIFERFLNPTRKSMPDIDTDIMDEKRDLVIEYLFEKYGNDHVAYILTFQRLKAKMAIRDVGRILGIDLKVIDKICKNIKPEYDEDLDLAIKKNTILKEMYLLHKELFEISKKLINAPRQIGTHAAGIILSDSLISNIIPIQLGINDRPLSQYSMEYLERFGLIKMDLLGLKNLTIIDNVLKMIYENQNKKIDLFNINYNDKFVFEDLAKARTNGIFQLESPGMKKVLLKVKPQNIEDISIVSALFRPGPQQNIKTFVERRFKREEFSYWNEATRKILEPTYGIIVYQEQVIELVKTIANFDIATSDNFRRAISKKDEKILIQLKDDFINGALNNNYKQPLVNQIFEYIFSFAHYGFNHSHSLAYSYISYWLAYLKHYYTLEFLSVLLSHTSASKDKLLSYLNEAKEFNISIKGPDIQYFSNDFVIDTQKQIIRFGFKTIKGFGDELLKKIKSALQKSTLSDYISYIDALKKGNVSLKNIEILIRVGTFDSFGINRLFLLNNLNEIFEKTGLNGHFFDLNLVGLDYAKDMSVNDRYLDDEIQYLGIDLNSLNYANYKTEIDYNKLKYTIKDFYEINTNYETNILAQVLNIKQSKTKNGNDIFYLETLIDNKKQTLTIFQNSKYLIDEISIGGIYVFGVKLLNHFNFIVNIKQRI</sequence>
<dbReference type="PANTHER" id="PTHR32294:SF0">
    <property type="entry name" value="DNA POLYMERASE III SUBUNIT ALPHA"/>
    <property type="match status" value="1"/>
</dbReference>
<dbReference type="SMR" id="A0A2C9DYH6"/>
<accession>A0A2C9DYH6</accession>
<proteinExistence type="predicted"/>
<dbReference type="GO" id="GO:0008408">
    <property type="term" value="F:3'-5' exonuclease activity"/>
    <property type="evidence" value="ECO:0007669"/>
    <property type="project" value="InterPro"/>
</dbReference>
<dbReference type="InterPro" id="IPR040982">
    <property type="entry name" value="DNA_pol3_finger"/>
</dbReference>
<dbReference type="EC" id="2.7.7.7" evidence="1"/>
<keyword evidence="4" id="KW-0235">DNA replication</keyword>
<dbReference type="NCBIfam" id="TIGR00594">
    <property type="entry name" value="polc"/>
    <property type="match status" value="1"/>
</dbReference>
<comment type="catalytic activity">
    <reaction evidence="6">
        <text>DNA(n) + a 2'-deoxyribonucleoside 5'-triphosphate = DNA(n+1) + diphosphate</text>
        <dbReference type="Rhea" id="RHEA:22508"/>
        <dbReference type="Rhea" id="RHEA-COMP:17339"/>
        <dbReference type="Rhea" id="RHEA-COMP:17340"/>
        <dbReference type="ChEBI" id="CHEBI:33019"/>
        <dbReference type="ChEBI" id="CHEBI:61560"/>
        <dbReference type="ChEBI" id="CHEBI:173112"/>
        <dbReference type="EC" id="2.7.7.7"/>
    </reaction>
</comment>
<evidence type="ECO:0000256" key="3">
    <source>
        <dbReference type="ARBA" id="ARBA00022695"/>
    </source>
</evidence>
<dbReference type="Gene3D" id="1.10.150.870">
    <property type="match status" value="1"/>
</dbReference>
<gene>
    <name evidence="8" type="ordered locus">UPA3_0433</name>
</gene>
<evidence type="ECO:0000313" key="8">
    <source>
        <dbReference type="EMBL" id="ACA32965.1"/>
    </source>
</evidence>
<dbReference type="InterPro" id="IPR016195">
    <property type="entry name" value="Pol/histidinol_Pase-like"/>
</dbReference>
<keyword evidence="2 8" id="KW-0808">Transferase</keyword>
<dbReference type="InterPro" id="IPR003141">
    <property type="entry name" value="Pol/His_phosphatase_N"/>
</dbReference>
<dbReference type="CDD" id="cd07431">
    <property type="entry name" value="PHP_PolIIIA"/>
    <property type="match status" value="1"/>
</dbReference>
<dbReference type="GeneID" id="29672555"/>
<dbReference type="Gene3D" id="3.20.20.140">
    <property type="entry name" value="Metal-dependent hydrolases"/>
    <property type="match status" value="1"/>
</dbReference>
<evidence type="ECO:0000256" key="1">
    <source>
        <dbReference type="ARBA" id="ARBA00012417"/>
    </source>
</evidence>
<dbReference type="Gene3D" id="1.10.10.1600">
    <property type="entry name" value="Bacterial DNA polymerase III alpha subunit, thumb domain"/>
    <property type="match status" value="1"/>
</dbReference>
<dbReference type="SUPFAM" id="SSF89550">
    <property type="entry name" value="PHP domain-like"/>
    <property type="match status" value="1"/>
</dbReference>
<dbReference type="InterPro" id="IPR004013">
    <property type="entry name" value="PHP_dom"/>
</dbReference>
<dbReference type="Pfam" id="PF02811">
    <property type="entry name" value="PHP"/>
    <property type="match status" value="1"/>
</dbReference>
<dbReference type="Pfam" id="PF14579">
    <property type="entry name" value="HHH_6"/>
    <property type="match status" value="1"/>
</dbReference>
<evidence type="ECO:0000256" key="4">
    <source>
        <dbReference type="ARBA" id="ARBA00022705"/>
    </source>
</evidence>
<evidence type="ECO:0000256" key="2">
    <source>
        <dbReference type="ARBA" id="ARBA00022679"/>
    </source>
</evidence>
<name>A0A2C9DYH6_UREP2</name>
<dbReference type="Pfam" id="PF17657">
    <property type="entry name" value="DNA_pol3_finger"/>
    <property type="match status" value="1"/>
</dbReference>